<evidence type="ECO:0000256" key="7">
    <source>
        <dbReference type="ARBA" id="ARBA00022771"/>
    </source>
</evidence>
<keyword evidence="5" id="KW-0479">Metal-binding</keyword>
<feature type="compositionally biased region" description="Polar residues" evidence="16">
    <location>
        <begin position="1012"/>
        <end position="1027"/>
    </location>
</feature>
<comment type="subcellular location">
    <subcellularLocation>
        <location evidence="1 15">Nucleus</location>
    </subcellularLocation>
</comment>
<dbReference type="STRING" id="71717.A0A4Y7TL18"/>
<dbReference type="Proteomes" id="UP000298030">
    <property type="component" value="Unassembled WGS sequence"/>
</dbReference>
<dbReference type="PROSITE" id="PS50016">
    <property type="entry name" value="ZF_PHD_2"/>
    <property type="match status" value="2"/>
</dbReference>
<dbReference type="PROSITE" id="PS51726">
    <property type="entry name" value="MYST_HAT"/>
    <property type="match status" value="1"/>
</dbReference>
<evidence type="ECO:0000256" key="6">
    <source>
        <dbReference type="ARBA" id="ARBA00022737"/>
    </source>
</evidence>
<keyword evidence="10" id="KW-0007">Acetylation</keyword>
<feature type="compositionally biased region" description="Low complexity" evidence="16">
    <location>
        <begin position="1312"/>
        <end position="1326"/>
    </location>
</feature>
<dbReference type="SUPFAM" id="SSF57903">
    <property type="entry name" value="FYVE/PHD zinc finger"/>
    <property type="match status" value="1"/>
</dbReference>
<evidence type="ECO:0000256" key="13">
    <source>
        <dbReference type="ARBA" id="ARBA00023242"/>
    </source>
</evidence>
<dbReference type="InterPro" id="IPR016181">
    <property type="entry name" value="Acyl_CoA_acyltransferase"/>
</dbReference>
<dbReference type="SUPFAM" id="SSF55729">
    <property type="entry name" value="Acyl-CoA N-acyltransferases (Nat)"/>
    <property type="match status" value="1"/>
</dbReference>
<sequence length="1521" mass="170219">MTGLAFPTDAKIVREASDEDGTPTSNADDIPIDPALTGALDPALMAESNPPMKLEQRPSEIPQLNTFRRIEPVFDEVRQYSQGPQGDPFEPQPLPPYAMLVTAPPPPPAKPPKRKRKIRREEECSFCAGTDQRNKLNQPERMATCLECGRSGHPSCMQLTGISDIIRSYPWRCIECKICELCKEKGDDERLLFCDHCDRGWHTYCLNPPMTETPSGNWACPGRPTRPCMWRKIRQGQRGAGTSVASTSQSALADAPPQPEVISKPRRGAGRPVGNRPPGKRGPGRPPRPKLAPTPSVEGEDAMDVEVEAEPTPVVTARSARVRTVKRPRVTREVVPTDPEDDDDHGEPASSPIRPRRGRKPQNQPKEPSPGQSLPRVRLRLPSQNKGKGKEREEEESNSHGMFDDILDETDRDISKTQITRVDKVLYEKSRQVAGGRSTTTTTSDYFDFSTPGPSRPLRSAALTPDLYNPPRHTRSQRPFRLPRPLNAWGPSAPPPPARPQPTPNTHHPVRGIRYQDVIKCKARHPPGDEIYRDANVSIFEVDGRRNKIYCQNLCLLSKMFLDHKSLFYDVEPFLFYVITELDDVGYRFVGYFSKEKRSPKDYNVSCIMTLPVRQRKGWGNLLIDFSYLLSKKEERSACALTKFRLEDIRVATSMTVEDICQTLTEQNMLYTRDSSPARMRPSPGQAIKYPKGRKNGIARRQLQRIQSTHDKDAENKGPFVAPKHYEIHFDREKVAAYLTDWERKGYLKLKPEKLQWTPYLLSRTAQESGMANETPAMATSIGESSSTSSYAVLSPNGIEKESTSSLGLFSSSPAPEDPAPEEEEEDVLPTRSRRARTRSPKKTPSKAVRRVVSVDDEEPSVEVETPRRRPRLSKGITVSHPRSSRRGRRAVVVPDEGEEEEQTPRSLRASRGRHEPTPKKTRKRRREPSPEPEPEGEPEVEEEAEAESEAQEEEEVATRVNGTEEVWDLDAEGEEDAEGEIDPDFLSAARLAMAQNDPAMQYQHMSRDQNIDSSASTPFHNHSLGQALSAPTSPRPRPRPSAHQNIAFASQQQQQQATSPALKRKQMDAQMATPSSQALSKRRKDDDVDAFDDAGGQGAKHWTDDEKSKLFRWLMGPNSDDHWAALRATKNSCLRECADKVFDRKKSYQALKGCYERNFNLFKQIYALEQHHNHPGAMSSSTHTEADRLQGVRAEDCQSARKNGCDVGNMTSRTIEHWFSRGWYDLFHRRCGPYIHPSFGKSPLISKTDDCRWHGDPATTRPIQTRSSGGGGSAPQGGDDQDDDDPFLRHGRRQRPHHHHAHKRHERDPTARPVAASPAPAASTPGQLSQPAEPGEGREPDASDAADGDGGPGADGDDAVDAASRPPGGVHSSNPPPPPPNAHHHQPQPHPHPHAQPGAPNPAAVPLPTGDPSAPAFLPLPFSPQSMNAVMQYLSSQTALNKMKMEYMRRKEDREDKEHRTRLEQNRIQVEKDKLELEEKKQSVSIKQKSEKAMELLSRPEIDQSVRNSAAAYLRKIFED</sequence>
<feature type="region of interest" description="Disordered" evidence="16">
    <location>
        <begin position="771"/>
        <end position="1103"/>
    </location>
</feature>
<feature type="region of interest" description="Disordered" evidence="16">
    <location>
        <begin position="235"/>
        <end position="417"/>
    </location>
</feature>
<comment type="catalytic activity">
    <reaction evidence="15">
        <text>L-lysyl-[protein] + acetyl-CoA = N(6)-acetyl-L-lysyl-[protein] + CoA + H(+)</text>
        <dbReference type="Rhea" id="RHEA:45948"/>
        <dbReference type="Rhea" id="RHEA-COMP:9752"/>
        <dbReference type="Rhea" id="RHEA-COMP:10731"/>
        <dbReference type="ChEBI" id="CHEBI:15378"/>
        <dbReference type="ChEBI" id="CHEBI:29969"/>
        <dbReference type="ChEBI" id="CHEBI:57287"/>
        <dbReference type="ChEBI" id="CHEBI:57288"/>
        <dbReference type="ChEBI" id="CHEBI:61930"/>
        <dbReference type="EC" id="2.3.1.48"/>
    </reaction>
</comment>
<dbReference type="EC" id="2.3.1.48" evidence="3 15"/>
<evidence type="ECO:0000313" key="20">
    <source>
        <dbReference type="Proteomes" id="UP000298030"/>
    </source>
</evidence>
<dbReference type="SMART" id="SM00249">
    <property type="entry name" value="PHD"/>
    <property type="match status" value="2"/>
</dbReference>
<dbReference type="InterPro" id="IPR050603">
    <property type="entry name" value="MYST_HAT"/>
</dbReference>
<feature type="compositionally biased region" description="Low complexity" evidence="16">
    <location>
        <begin position="1362"/>
        <end position="1374"/>
    </location>
</feature>
<organism evidence="19 20">
    <name type="scientific">Coprinellus micaceus</name>
    <name type="common">Glistening ink-cap mushroom</name>
    <name type="synonym">Coprinus micaceus</name>
    <dbReference type="NCBI Taxonomy" id="71717"/>
    <lineage>
        <taxon>Eukaryota</taxon>
        <taxon>Fungi</taxon>
        <taxon>Dikarya</taxon>
        <taxon>Basidiomycota</taxon>
        <taxon>Agaricomycotina</taxon>
        <taxon>Agaricomycetes</taxon>
        <taxon>Agaricomycetidae</taxon>
        <taxon>Agaricales</taxon>
        <taxon>Agaricineae</taxon>
        <taxon>Psathyrellaceae</taxon>
        <taxon>Coprinellus</taxon>
    </lineage>
</organism>
<dbReference type="InterPro" id="IPR001965">
    <property type="entry name" value="Znf_PHD"/>
</dbReference>
<feature type="compositionally biased region" description="Low complexity" evidence="16">
    <location>
        <begin position="804"/>
        <end position="815"/>
    </location>
</feature>
<gene>
    <name evidence="19" type="ORF">FA13DRAFT_1811909</name>
</gene>
<dbReference type="FunFam" id="3.40.630.30:FF:000001">
    <property type="entry name" value="Histone acetyltransferase"/>
    <property type="match status" value="1"/>
</dbReference>
<dbReference type="GO" id="GO:0006357">
    <property type="term" value="P:regulation of transcription by RNA polymerase II"/>
    <property type="evidence" value="ECO:0007669"/>
    <property type="project" value="TreeGrafter"/>
</dbReference>
<dbReference type="FunFam" id="3.30.40.10:FF:000005">
    <property type="entry name" value="zinc finger protein isoform X1"/>
    <property type="match status" value="1"/>
</dbReference>
<feature type="region of interest" description="Disordered" evidence="16">
    <location>
        <begin position="1251"/>
        <end position="1423"/>
    </location>
</feature>
<keyword evidence="11" id="KW-0805">Transcription regulation</keyword>
<dbReference type="Gene3D" id="3.30.40.10">
    <property type="entry name" value="Zinc/RING finger domain, C3HC4 (zinc finger)"/>
    <property type="match status" value="1"/>
</dbReference>
<keyword evidence="7 14" id="KW-0863">Zinc-finger</keyword>
<evidence type="ECO:0000259" key="18">
    <source>
        <dbReference type="PROSITE" id="PS51726"/>
    </source>
</evidence>
<evidence type="ECO:0000256" key="8">
    <source>
        <dbReference type="ARBA" id="ARBA00022833"/>
    </source>
</evidence>
<keyword evidence="13 15" id="KW-0539">Nucleus</keyword>
<feature type="compositionally biased region" description="Pro residues" evidence="16">
    <location>
        <begin position="492"/>
        <end position="503"/>
    </location>
</feature>
<dbReference type="OrthoDB" id="787137at2759"/>
<feature type="compositionally biased region" description="Acidic residues" evidence="16">
    <location>
        <begin position="298"/>
        <end position="309"/>
    </location>
</feature>
<keyword evidence="12" id="KW-0804">Transcription</keyword>
<evidence type="ECO:0000256" key="15">
    <source>
        <dbReference type="RuleBase" id="RU361211"/>
    </source>
</evidence>
<evidence type="ECO:0000313" key="19">
    <source>
        <dbReference type="EMBL" id="TEB34628.1"/>
    </source>
</evidence>
<dbReference type="InterPro" id="IPR002717">
    <property type="entry name" value="HAT_MYST-type"/>
</dbReference>
<keyword evidence="9" id="KW-0156">Chromatin regulator</keyword>
<name>A0A4Y7TL18_COPMI</name>
<protein>
    <recommendedName>
        <fullName evidence="3 15">Histone acetyltransferase</fullName>
        <ecNumber evidence="3 15">2.3.1.48</ecNumber>
    </recommendedName>
</protein>
<evidence type="ECO:0000259" key="17">
    <source>
        <dbReference type="PROSITE" id="PS50016"/>
    </source>
</evidence>
<dbReference type="Pfam" id="PF01853">
    <property type="entry name" value="MOZ_SAS"/>
    <property type="match status" value="1"/>
</dbReference>
<feature type="compositionally biased region" description="Acidic residues" evidence="16">
    <location>
        <begin position="966"/>
        <end position="984"/>
    </location>
</feature>
<dbReference type="Gene3D" id="3.40.630.30">
    <property type="match status" value="1"/>
</dbReference>
<evidence type="ECO:0000256" key="1">
    <source>
        <dbReference type="ARBA" id="ARBA00004123"/>
    </source>
</evidence>
<feature type="domain" description="PHD-type" evidence="17">
    <location>
        <begin position="176"/>
        <end position="226"/>
    </location>
</feature>
<keyword evidence="6" id="KW-0677">Repeat</keyword>
<feature type="compositionally biased region" description="Low complexity" evidence="16">
    <location>
        <begin position="438"/>
        <end position="451"/>
    </location>
</feature>
<dbReference type="GO" id="GO:0008270">
    <property type="term" value="F:zinc ion binding"/>
    <property type="evidence" value="ECO:0007669"/>
    <property type="project" value="UniProtKB-KW"/>
</dbReference>
<feature type="region of interest" description="Disordered" evidence="16">
    <location>
        <begin position="1"/>
        <end position="34"/>
    </location>
</feature>
<reference evidence="19 20" key="1">
    <citation type="journal article" date="2019" name="Nat. Ecol. Evol.">
        <title>Megaphylogeny resolves global patterns of mushroom evolution.</title>
        <authorList>
            <person name="Varga T."/>
            <person name="Krizsan K."/>
            <person name="Foldi C."/>
            <person name="Dima B."/>
            <person name="Sanchez-Garcia M."/>
            <person name="Sanchez-Ramirez S."/>
            <person name="Szollosi G.J."/>
            <person name="Szarkandi J.G."/>
            <person name="Papp V."/>
            <person name="Albert L."/>
            <person name="Andreopoulos W."/>
            <person name="Angelini C."/>
            <person name="Antonin V."/>
            <person name="Barry K.W."/>
            <person name="Bougher N.L."/>
            <person name="Buchanan P."/>
            <person name="Buyck B."/>
            <person name="Bense V."/>
            <person name="Catcheside P."/>
            <person name="Chovatia M."/>
            <person name="Cooper J."/>
            <person name="Damon W."/>
            <person name="Desjardin D."/>
            <person name="Finy P."/>
            <person name="Geml J."/>
            <person name="Haridas S."/>
            <person name="Hughes K."/>
            <person name="Justo A."/>
            <person name="Karasinski D."/>
            <person name="Kautmanova I."/>
            <person name="Kiss B."/>
            <person name="Kocsube S."/>
            <person name="Kotiranta H."/>
            <person name="LaButti K.M."/>
            <person name="Lechner B.E."/>
            <person name="Liimatainen K."/>
            <person name="Lipzen A."/>
            <person name="Lukacs Z."/>
            <person name="Mihaltcheva S."/>
            <person name="Morgado L.N."/>
            <person name="Niskanen T."/>
            <person name="Noordeloos M.E."/>
            <person name="Ohm R.A."/>
            <person name="Ortiz-Santana B."/>
            <person name="Ovrebo C."/>
            <person name="Racz N."/>
            <person name="Riley R."/>
            <person name="Savchenko A."/>
            <person name="Shiryaev A."/>
            <person name="Soop K."/>
            <person name="Spirin V."/>
            <person name="Szebenyi C."/>
            <person name="Tomsovsky M."/>
            <person name="Tulloss R.E."/>
            <person name="Uehling J."/>
            <person name="Grigoriev I.V."/>
            <person name="Vagvolgyi C."/>
            <person name="Papp T."/>
            <person name="Martin F.M."/>
            <person name="Miettinen O."/>
            <person name="Hibbett D.S."/>
            <person name="Nagy L.G."/>
        </authorList>
    </citation>
    <scope>NUCLEOTIDE SEQUENCE [LARGE SCALE GENOMIC DNA]</scope>
    <source>
        <strain evidence="19 20">FP101781</strain>
    </source>
</reference>
<dbReference type="InterPro" id="IPR013083">
    <property type="entry name" value="Znf_RING/FYVE/PHD"/>
</dbReference>
<comment type="caution">
    <text evidence="19">The sequence shown here is derived from an EMBL/GenBank/DDBJ whole genome shotgun (WGS) entry which is preliminary data.</text>
</comment>
<evidence type="ECO:0000256" key="16">
    <source>
        <dbReference type="SAM" id="MobiDB-lite"/>
    </source>
</evidence>
<feature type="region of interest" description="Disordered" evidence="16">
    <location>
        <begin position="675"/>
        <end position="694"/>
    </location>
</feature>
<dbReference type="Pfam" id="PF00628">
    <property type="entry name" value="PHD"/>
    <property type="match status" value="1"/>
</dbReference>
<dbReference type="EMBL" id="QPFP01000009">
    <property type="protein sequence ID" value="TEB34628.1"/>
    <property type="molecule type" value="Genomic_DNA"/>
</dbReference>
<evidence type="ECO:0000256" key="14">
    <source>
        <dbReference type="PROSITE-ProRule" id="PRU00146"/>
    </source>
</evidence>
<dbReference type="GO" id="GO:1990467">
    <property type="term" value="C:NuA3a histone acetyltransferase complex"/>
    <property type="evidence" value="ECO:0007669"/>
    <property type="project" value="TreeGrafter"/>
</dbReference>
<feature type="compositionally biased region" description="Basic residues" evidence="16">
    <location>
        <begin position="1383"/>
        <end position="1394"/>
    </location>
</feature>
<keyword evidence="4" id="KW-0808">Transferase</keyword>
<dbReference type="GO" id="GO:0005634">
    <property type="term" value="C:nucleus"/>
    <property type="evidence" value="ECO:0007669"/>
    <property type="project" value="UniProtKB-SubCell"/>
</dbReference>
<feature type="domain" description="MYST-type HAT" evidence="18">
    <location>
        <begin position="453"/>
        <end position="759"/>
    </location>
</feature>
<evidence type="ECO:0000256" key="4">
    <source>
        <dbReference type="ARBA" id="ARBA00022679"/>
    </source>
</evidence>
<evidence type="ECO:0000256" key="12">
    <source>
        <dbReference type="ARBA" id="ARBA00023163"/>
    </source>
</evidence>
<feature type="domain" description="PHD-type" evidence="17">
    <location>
        <begin position="121"/>
        <end position="179"/>
    </location>
</feature>
<feature type="compositionally biased region" description="Low complexity" evidence="16">
    <location>
        <begin position="310"/>
        <end position="319"/>
    </location>
</feature>
<dbReference type="PANTHER" id="PTHR10615:SF161">
    <property type="entry name" value="HISTONE ACETYLTRANSFERASE KAT7"/>
    <property type="match status" value="1"/>
</dbReference>
<keyword evidence="8" id="KW-0862">Zinc</keyword>
<evidence type="ECO:0000256" key="2">
    <source>
        <dbReference type="ARBA" id="ARBA00010107"/>
    </source>
</evidence>
<feature type="region of interest" description="Disordered" evidence="16">
    <location>
        <begin position="431"/>
        <end position="510"/>
    </location>
</feature>
<feature type="compositionally biased region" description="Basic residues" evidence="16">
    <location>
        <begin position="832"/>
        <end position="850"/>
    </location>
</feature>
<evidence type="ECO:0000256" key="9">
    <source>
        <dbReference type="ARBA" id="ARBA00022853"/>
    </source>
</evidence>
<proteinExistence type="inferred from homology"/>
<evidence type="ECO:0000256" key="10">
    <source>
        <dbReference type="ARBA" id="ARBA00022990"/>
    </source>
</evidence>
<dbReference type="InterPro" id="IPR019787">
    <property type="entry name" value="Znf_PHD-finger"/>
</dbReference>
<feature type="compositionally biased region" description="Polar residues" evidence="16">
    <location>
        <begin position="361"/>
        <end position="372"/>
    </location>
</feature>
<evidence type="ECO:0000256" key="3">
    <source>
        <dbReference type="ARBA" id="ARBA00013184"/>
    </source>
</evidence>
<dbReference type="GO" id="GO:0003712">
    <property type="term" value="F:transcription coregulator activity"/>
    <property type="evidence" value="ECO:0007669"/>
    <property type="project" value="TreeGrafter"/>
</dbReference>
<keyword evidence="20" id="KW-1185">Reference proteome</keyword>
<accession>A0A4Y7TL18</accession>
<dbReference type="PANTHER" id="PTHR10615">
    <property type="entry name" value="HISTONE ACETYLTRANSFERASE"/>
    <property type="match status" value="1"/>
</dbReference>
<dbReference type="CDD" id="cd15526">
    <property type="entry name" value="PHD1_MOZ_d4"/>
    <property type="match status" value="1"/>
</dbReference>
<evidence type="ECO:0000256" key="5">
    <source>
        <dbReference type="ARBA" id="ARBA00022723"/>
    </source>
</evidence>
<feature type="compositionally biased region" description="Basic residues" evidence="16">
    <location>
        <begin position="320"/>
        <end position="329"/>
    </location>
</feature>
<evidence type="ECO:0000256" key="11">
    <source>
        <dbReference type="ARBA" id="ARBA00023015"/>
    </source>
</evidence>
<dbReference type="InterPro" id="IPR011011">
    <property type="entry name" value="Znf_FYVE_PHD"/>
</dbReference>
<comment type="similarity">
    <text evidence="2 15">Belongs to the MYST (SAS/MOZ) family.</text>
</comment>
<feature type="compositionally biased region" description="Basic residues" evidence="16">
    <location>
        <begin position="1290"/>
        <end position="1306"/>
    </location>
</feature>
<dbReference type="GO" id="GO:0004402">
    <property type="term" value="F:histone acetyltransferase activity"/>
    <property type="evidence" value="ECO:0007669"/>
    <property type="project" value="InterPro"/>
</dbReference>
<feature type="compositionally biased region" description="Acidic residues" evidence="16">
    <location>
        <begin position="931"/>
        <end position="956"/>
    </location>
</feature>
<dbReference type="GO" id="GO:0003682">
    <property type="term" value="F:chromatin binding"/>
    <property type="evidence" value="ECO:0007669"/>
    <property type="project" value="TreeGrafter"/>
</dbReference>
<feature type="compositionally biased region" description="Acidic residues" evidence="16">
    <location>
        <begin position="819"/>
        <end position="828"/>
    </location>
</feature>